<feature type="domain" description="PurM-like C-terminal" evidence="16">
    <location>
        <begin position="874"/>
        <end position="1022"/>
    </location>
</feature>
<dbReference type="Pfam" id="PF02769">
    <property type="entry name" value="AIRS_C"/>
    <property type="match status" value="2"/>
</dbReference>
<keyword evidence="9" id="KW-0067">ATP-binding</keyword>
<evidence type="ECO:0000256" key="1">
    <source>
        <dbReference type="ARBA" id="ARBA00004920"/>
    </source>
</evidence>
<keyword evidence="8" id="KW-0658">Purine biosynthesis</keyword>
<dbReference type="InterPro" id="IPR010918">
    <property type="entry name" value="PurM-like_C_dom"/>
</dbReference>
<keyword evidence="6" id="KW-0479">Metal-binding</keyword>
<dbReference type="InterPro" id="IPR036604">
    <property type="entry name" value="PurS-like_sf"/>
</dbReference>
<dbReference type="HAMAP" id="MF_00419">
    <property type="entry name" value="PurL_1"/>
    <property type="match status" value="1"/>
</dbReference>
<dbReference type="Pfam" id="PF13507">
    <property type="entry name" value="GATase_5"/>
    <property type="match status" value="1"/>
</dbReference>
<dbReference type="EC" id="6.3.5.3" evidence="3"/>
<dbReference type="PROSITE" id="PS51273">
    <property type="entry name" value="GATASE_TYPE_1"/>
    <property type="match status" value="1"/>
</dbReference>
<dbReference type="Gene3D" id="1.10.8.750">
    <property type="entry name" value="Phosphoribosylformylglycinamidine synthase, linker domain"/>
    <property type="match status" value="1"/>
</dbReference>
<dbReference type="NCBIfam" id="NF003672">
    <property type="entry name" value="PRK05297.1"/>
    <property type="match status" value="1"/>
</dbReference>
<dbReference type="GO" id="GO:0005524">
    <property type="term" value="F:ATP binding"/>
    <property type="evidence" value="ECO:0007669"/>
    <property type="project" value="UniProtKB-KW"/>
</dbReference>
<keyword evidence="21" id="KW-1185">Reference proteome</keyword>
<dbReference type="GO" id="GO:0005737">
    <property type="term" value="C:cytoplasm"/>
    <property type="evidence" value="ECO:0007669"/>
    <property type="project" value="TreeGrafter"/>
</dbReference>
<evidence type="ECO:0000256" key="13">
    <source>
        <dbReference type="ARBA" id="ARBA00032632"/>
    </source>
</evidence>
<dbReference type="Pfam" id="PF18072">
    <property type="entry name" value="FGAR-AT_linker"/>
    <property type="match status" value="1"/>
</dbReference>
<evidence type="ECO:0000256" key="14">
    <source>
        <dbReference type="ARBA" id="ARBA00052585"/>
    </source>
</evidence>
<dbReference type="GO" id="GO:0004642">
    <property type="term" value="F:phosphoribosylformylglycinamidine synthase activity"/>
    <property type="evidence" value="ECO:0007669"/>
    <property type="project" value="UniProtKB-EC"/>
</dbReference>
<evidence type="ECO:0000256" key="6">
    <source>
        <dbReference type="ARBA" id="ARBA00022723"/>
    </source>
</evidence>
<dbReference type="Pfam" id="PF18076">
    <property type="entry name" value="FGAR-AT_N"/>
    <property type="match status" value="1"/>
</dbReference>
<sequence length="1368" mass="147981">MYETIVGGSCLTKAEEGKLLARVNANAPADNIVAISGQWVYYVQSEKEAGNSLDAVKGLLGVPASQQTGVVSSDKPNVLDVYITPRNISPWSSKATSIAHVCGLQAQVRRIERGRVLRIESKGENKFKSVEDIASFRDTIYDRMTENISLDSPASATIFTEGDRRQLVIVDIFAEGQEPLAVLQDYNKKNGLGLDESNLEYLVTKYKELGRPPSDVELFMFAQVNSEHCRHHVFNSAWNIDGAQKTQSLFGMIKNTHQKNPKYTVSAYSDNAAVMGGLDGNHWAPDYSTGSYKLSKETVMPLIKVETHNHPTAISPFPGAATGSGGEIRDEHVKGAVGRGSTPKAGLCGFWVSDLLIPGQGEAYPWESDIGRPAHYASAMDIMLEAPIGSAAFNNEFGRPSLTGVFRTLQTNARNPESQNYAGYHKPIMIAGGVGSVRPQHALKDPAQVHEGAHVIVLGGPAMLIGLGGGAASSATGNEGNADLDFASVQRGNPEMERRAQMVINTCNALGDESPIAFIHDVGAGGLSNALPELVKDSGFGGQFELRQVENADQSMSPMEIFCNEAQERYVLLVNPDGMNRFVSICKRERAGFSDVGRVLPQGSDGSAKLILSDRDSREHPYPIDLPMDLLFPAGRKQERVVTSLKPSLPAFDPVASMKRAFGESTSDSELFKKSAQRVLHMPAVGSKSFLITIGDRTVGGLTVRDQMVGPWQTPVADVAVTATSFSLEEMKTGEAMAMGEKPTLALISAAASARMAVAESLLNLGAAHILGGAAKGDLERVKLSANWMSAVKEPGEGAALFEAVEAIGAQMCPQLGVSIPVGKDSMSMKASWKDDSGDKSVTAPMSVVISAFTTVENIKNTWTPQLRRVEDVGDTLLMYVDLAKGRKALGGSALAQSFGEVGNESPDVRDVELLRDYFDAVAQLHESGVVLAYHDVSDGGLFTTISEMMFAGRCGVSMFLDDVAKSGSLKDMTEALFNEELGAVFQVRASDEINFKRCFATCGPPPGLIKRCGIVQASKKQNLTIRYGTQPVFAQIERSELQKWWTKTSYEMQKIRDNPACAESEYGTVADSEDPGISYRLTYSPSENIIPMSASFTGLFKRPRVAILREQGVNSFAEMAFAFRAAGFDPVDLHMSDILNGRKLIEFSGLAACGGFSYGDVLGAGQGWAKSVLLHDNARVEFEEFFKRTNTFALGVCNGCQALSKLKEIIPGASAWPDFVANSSDQFEARFSMVKVDERVDENEKKNVFFHGMGGSYLPIAVSHGEGRASFSGSGDLETLSQNKQVPVRYVDNRLKVTEQYPYNPNGSPGGVAAVSAAEGRVLAIMPHPERTIMGDVASYLPPNQRDDWGQYGPWLRMFQSARRWIG</sequence>
<dbReference type="NCBIfam" id="TIGR01735">
    <property type="entry name" value="FGAM_synt"/>
    <property type="match status" value="1"/>
</dbReference>
<dbReference type="GO" id="GO:0046872">
    <property type="term" value="F:metal ion binding"/>
    <property type="evidence" value="ECO:0007669"/>
    <property type="project" value="UniProtKB-KW"/>
</dbReference>
<dbReference type="FunFam" id="3.90.650.10:FF:000024">
    <property type="entry name" value="Phosphoribosylformylglycinamidine synthase"/>
    <property type="match status" value="1"/>
</dbReference>
<comment type="similarity">
    <text evidence="2">In the N-terminal section; belongs to the FGAMS family.</text>
</comment>
<evidence type="ECO:0000259" key="18">
    <source>
        <dbReference type="Pfam" id="PF18076"/>
    </source>
</evidence>
<dbReference type="InterPro" id="IPR036676">
    <property type="entry name" value="PurM-like_C_sf"/>
</dbReference>
<dbReference type="FunFam" id="3.40.50.880:FF:000008">
    <property type="entry name" value="Phosphoribosylformylglycinamidine synthase"/>
    <property type="match status" value="1"/>
</dbReference>
<dbReference type="Gene3D" id="3.30.1330.10">
    <property type="entry name" value="PurM-like, N-terminal domain"/>
    <property type="match status" value="2"/>
</dbReference>
<accession>A0AAW0R9H8</accession>
<evidence type="ECO:0000313" key="21">
    <source>
        <dbReference type="Proteomes" id="UP001392437"/>
    </source>
</evidence>
<dbReference type="EMBL" id="JAQQWP010000002">
    <property type="protein sequence ID" value="KAK8130529.1"/>
    <property type="molecule type" value="Genomic_DNA"/>
</dbReference>
<dbReference type="FunFam" id="3.30.1330.10:FF:000005">
    <property type="entry name" value="Phosphoribosylformylglycinamidine synthase"/>
    <property type="match status" value="1"/>
</dbReference>
<dbReference type="SUPFAM" id="SSF56042">
    <property type="entry name" value="PurM C-terminal domain-like"/>
    <property type="match status" value="2"/>
</dbReference>
<keyword evidence="4" id="KW-0963">Cytoplasm</keyword>
<evidence type="ECO:0000256" key="8">
    <source>
        <dbReference type="ARBA" id="ARBA00022755"/>
    </source>
</evidence>
<dbReference type="GO" id="GO:0006189">
    <property type="term" value="P:'de novo' IMP biosynthetic process"/>
    <property type="evidence" value="ECO:0007669"/>
    <property type="project" value="InterPro"/>
</dbReference>
<evidence type="ECO:0000313" key="20">
    <source>
        <dbReference type="EMBL" id="KAK8130529.1"/>
    </source>
</evidence>
<dbReference type="InterPro" id="IPR010073">
    <property type="entry name" value="PurL_large"/>
</dbReference>
<evidence type="ECO:0000256" key="2">
    <source>
        <dbReference type="ARBA" id="ARBA00008608"/>
    </source>
</evidence>
<evidence type="ECO:0000256" key="5">
    <source>
        <dbReference type="ARBA" id="ARBA00022598"/>
    </source>
</evidence>
<dbReference type="PANTHER" id="PTHR10099:SF1">
    <property type="entry name" value="PHOSPHORIBOSYLFORMYLGLYCINAMIDINE SYNTHASE"/>
    <property type="match status" value="1"/>
</dbReference>
<feature type="domain" description="PurM-like C-terminal" evidence="16">
    <location>
        <begin position="451"/>
        <end position="604"/>
    </location>
</feature>
<feature type="domain" description="FGAR-AT PurM N-terminal-like" evidence="19">
    <location>
        <begin position="687"/>
        <end position="854"/>
    </location>
</feature>
<dbReference type="Gene3D" id="3.90.650.10">
    <property type="entry name" value="PurM-like C-terminal domain"/>
    <property type="match status" value="2"/>
</dbReference>
<evidence type="ECO:0000256" key="12">
    <source>
        <dbReference type="ARBA" id="ARBA00029823"/>
    </source>
</evidence>
<dbReference type="InterPro" id="IPR055181">
    <property type="entry name" value="FGAR-AT_PurM_N-like"/>
</dbReference>
<dbReference type="SUPFAM" id="SSF52317">
    <property type="entry name" value="Class I glutamine amidotransferase-like"/>
    <property type="match status" value="1"/>
</dbReference>
<evidence type="ECO:0000256" key="15">
    <source>
        <dbReference type="ARBA" id="ARBA00071729"/>
    </source>
</evidence>
<dbReference type="SUPFAM" id="SSF109736">
    <property type="entry name" value="FGAM synthase PurL, linker domain"/>
    <property type="match status" value="1"/>
</dbReference>
<dbReference type="InterPro" id="IPR041609">
    <property type="entry name" value="PurL_linker"/>
</dbReference>
<evidence type="ECO:0000256" key="3">
    <source>
        <dbReference type="ARBA" id="ARBA00012747"/>
    </source>
</evidence>
<dbReference type="Proteomes" id="UP001392437">
    <property type="component" value="Unassembled WGS sequence"/>
</dbReference>
<evidence type="ECO:0000256" key="11">
    <source>
        <dbReference type="ARBA" id="ARBA00022962"/>
    </source>
</evidence>
<evidence type="ECO:0000259" key="16">
    <source>
        <dbReference type="Pfam" id="PF02769"/>
    </source>
</evidence>
<protein>
    <recommendedName>
        <fullName evidence="15">Phosphoribosylformylglycinamidine synthase</fullName>
        <ecNumber evidence="3">6.3.5.3</ecNumber>
    </recommendedName>
    <alternativeName>
        <fullName evidence="13">Formylglycinamide ribonucleotide amidotransferase</fullName>
    </alternativeName>
    <alternativeName>
        <fullName evidence="12">Formylglycinamide ribotide amidotransferase</fullName>
    </alternativeName>
</protein>
<keyword evidence="10" id="KW-0460">Magnesium</keyword>
<name>A0AAW0R9H8_9PEZI</name>
<evidence type="ECO:0000256" key="10">
    <source>
        <dbReference type="ARBA" id="ARBA00022842"/>
    </source>
</evidence>
<dbReference type="SUPFAM" id="SSF55326">
    <property type="entry name" value="PurM N-terminal domain-like"/>
    <property type="match status" value="2"/>
</dbReference>
<reference evidence="20 21" key="1">
    <citation type="submission" date="2023-01" db="EMBL/GenBank/DDBJ databases">
        <title>Analysis of 21 Apiospora genomes using comparative genomics revels a genus with tremendous synthesis potential of carbohydrate active enzymes and secondary metabolites.</title>
        <authorList>
            <person name="Sorensen T."/>
        </authorList>
    </citation>
    <scope>NUCLEOTIDE SEQUENCE [LARGE SCALE GENOMIC DNA]</scope>
    <source>
        <strain evidence="20 21">CBS 117206</strain>
    </source>
</reference>
<comment type="pathway">
    <text evidence="1">Purine metabolism; IMP biosynthesis via de novo pathway; 5-amino-1-(5-phospho-D-ribosyl)imidazole from N(2)-formyl-N(1)-(5-phospho-D-ribosyl)glycinamide: step 1/2.</text>
</comment>
<evidence type="ECO:0000259" key="19">
    <source>
        <dbReference type="Pfam" id="PF22689"/>
    </source>
</evidence>
<comment type="catalytic activity">
    <reaction evidence="14">
        <text>N(2)-formyl-N(1)-(5-phospho-beta-D-ribosyl)glycinamide + L-glutamine + ATP + H2O = 2-formamido-N(1)-(5-O-phospho-beta-D-ribosyl)acetamidine + L-glutamate + ADP + phosphate + H(+)</text>
        <dbReference type="Rhea" id="RHEA:17129"/>
        <dbReference type="ChEBI" id="CHEBI:15377"/>
        <dbReference type="ChEBI" id="CHEBI:15378"/>
        <dbReference type="ChEBI" id="CHEBI:29985"/>
        <dbReference type="ChEBI" id="CHEBI:30616"/>
        <dbReference type="ChEBI" id="CHEBI:43474"/>
        <dbReference type="ChEBI" id="CHEBI:58359"/>
        <dbReference type="ChEBI" id="CHEBI:147286"/>
        <dbReference type="ChEBI" id="CHEBI:147287"/>
        <dbReference type="ChEBI" id="CHEBI:456216"/>
        <dbReference type="EC" id="6.3.5.3"/>
    </reaction>
</comment>
<feature type="domain" description="Phosphoribosylformylglycinamidine synthase linker" evidence="17">
    <location>
        <begin position="183"/>
        <end position="231"/>
    </location>
</feature>
<evidence type="ECO:0000256" key="4">
    <source>
        <dbReference type="ARBA" id="ARBA00022490"/>
    </source>
</evidence>
<dbReference type="SMART" id="SM01211">
    <property type="entry name" value="GATase_5"/>
    <property type="match status" value="1"/>
</dbReference>
<comment type="caution">
    <text evidence="20">The sequence shown here is derived from an EMBL/GenBank/DDBJ whole genome shotgun (WGS) entry which is preliminary data.</text>
</comment>
<keyword evidence="11" id="KW-0315">Glutamine amidotransferase</keyword>
<evidence type="ECO:0000256" key="9">
    <source>
        <dbReference type="ARBA" id="ARBA00022840"/>
    </source>
</evidence>
<dbReference type="InterPro" id="IPR040707">
    <property type="entry name" value="FGAR-AT_N"/>
</dbReference>
<dbReference type="Gene3D" id="3.40.50.880">
    <property type="match status" value="1"/>
</dbReference>
<keyword evidence="5" id="KW-0436">Ligase</keyword>
<organism evidence="20 21">
    <name type="scientific">Apiospora kogelbergensis</name>
    <dbReference type="NCBI Taxonomy" id="1337665"/>
    <lineage>
        <taxon>Eukaryota</taxon>
        <taxon>Fungi</taxon>
        <taxon>Dikarya</taxon>
        <taxon>Ascomycota</taxon>
        <taxon>Pezizomycotina</taxon>
        <taxon>Sordariomycetes</taxon>
        <taxon>Xylariomycetidae</taxon>
        <taxon>Amphisphaeriales</taxon>
        <taxon>Apiosporaceae</taxon>
        <taxon>Apiospora</taxon>
    </lineage>
</organism>
<gene>
    <name evidence="20" type="ORF">PG999_002909</name>
</gene>
<dbReference type="PANTHER" id="PTHR10099">
    <property type="entry name" value="PHOSPHORIBOSYLFORMYLGLYCINAMIDINE SYNTHASE"/>
    <property type="match status" value="1"/>
</dbReference>
<dbReference type="InterPro" id="IPR029062">
    <property type="entry name" value="Class_I_gatase-like"/>
</dbReference>
<evidence type="ECO:0000256" key="7">
    <source>
        <dbReference type="ARBA" id="ARBA00022741"/>
    </source>
</evidence>
<dbReference type="SUPFAM" id="SSF82697">
    <property type="entry name" value="PurS-like"/>
    <property type="match status" value="1"/>
</dbReference>
<dbReference type="InterPro" id="IPR036921">
    <property type="entry name" value="PurM-like_N_sf"/>
</dbReference>
<feature type="domain" description="Phosphoribosylformylglycinamidine synthase N-terminal" evidence="18">
    <location>
        <begin position="38"/>
        <end position="159"/>
    </location>
</feature>
<dbReference type="Pfam" id="PF22689">
    <property type="entry name" value="FGAR-AT_PurM_N-like"/>
    <property type="match status" value="1"/>
</dbReference>
<dbReference type="FunFam" id="3.90.650.10:FF:000005">
    <property type="entry name" value="Phosphoribosylformylglycinamidine synthase"/>
    <property type="match status" value="1"/>
</dbReference>
<dbReference type="CDD" id="cd02204">
    <property type="entry name" value="PurL_repeat2"/>
    <property type="match status" value="1"/>
</dbReference>
<proteinExistence type="inferred from homology"/>
<keyword evidence="7" id="KW-0547">Nucleotide-binding</keyword>
<dbReference type="CDD" id="cd01740">
    <property type="entry name" value="GATase1_FGAR_AT"/>
    <property type="match status" value="1"/>
</dbReference>
<evidence type="ECO:0000259" key="17">
    <source>
        <dbReference type="Pfam" id="PF18072"/>
    </source>
</evidence>